<reference evidence="8 9" key="1">
    <citation type="submission" date="2016-10" db="EMBL/GenBank/DDBJ databases">
        <authorList>
            <person name="de Groot N.N."/>
        </authorList>
    </citation>
    <scope>NUCLEOTIDE SEQUENCE [LARGE SCALE GENOMIC DNA]</scope>
    <source>
        <strain evidence="8 9">MP1X4</strain>
    </source>
</reference>
<feature type="transmembrane region" description="Helical" evidence="7">
    <location>
        <begin position="21"/>
        <end position="41"/>
    </location>
</feature>
<dbReference type="InterPro" id="IPR051907">
    <property type="entry name" value="DoxX-like_oxidoreductase"/>
</dbReference>
<organism evidence="8 9">
    <name type="scientific">Mucilaginibacter mallensis</name>
    <dbReference type="NCBI Taxonomy" id="652787"/>
    <lineage>
        <taxon>Bacteria</taxon>
        <taxon>Pseudomonadati</taxon>
        <taxon>Bacteroidota</taxon>
        <taxon>Sphingobacteriia</taxon>
        <taxon>Sphingobacteriales</taxon>
        <taxon>Sphingobacteriaceae</taxon>
        <taxon>Mucilaginibacter</taxon>
    </lineage>
</organism>
<feature type="transmembrane region" description="Helical" evidence="7">
    <location>
        <begin position="61"/>
        <end position="82"/>
    </location>
</feature>
<comment type="subcellular location">
    <subcellularLocation>
        <location evidence="1">Cell membrane</location>
        <topology evidence="1">Multi-pass membrane protein</topology>
    </subcellularLocation>
</comment>
<comment type="similarity">
    <text evidence="2">Belongs to the DoxX family.</text>
</comment>
<proteinExistence type="inferred from homology"/>
<dbReference type="Proteomes" id="UP000199679">
    <property type="component" value="Chromosome I"/>
</dbReference>
<dbReference type="OrthoDB" id="680764at2"/>
<feature type="transmembrane region" description="Helical" evidence="7">
    <location>
        <begin position="119"/>
        <end position="141"/>
    </location>
</feature>
<keyword evidence="4 7" id="KW-0812">Transmembrane</keyword>
<dbReference type="STRING" id="652787.SAMN05216490_0737"/>
<keyword evidence="6 7" id="KW-0472">Membrane</keyword>
<gene>
    <name evidence="8" type="ORF">SAMN05216490_0737</name>
</gene>
<dbReference type="AlphaFoldDB" id="A0A1H1QDA7"/>
<dbReference type="PANTHER" id="PTHR33452:SF1">
    <property type="entry name" value="INNER MEMBRANE PROTEIN YPHA-RELATED"/>
    <property type="match status" value="1"/>
</dbReference>
<dbReference type="EMBL" id="LT629740">
    <property type="protein sequence ID" value="SDS20849.1"/>
    <property type="molecule type" value="Genomic_DNA"/>
</dbReference>
<evidence type="ECO:0000256" key="2">
    <source>
        <dbReference type="ARBA" id="ARBA00006679"/>
    </source>
</evidence>
<evidence type="ECO:0000256" key="5">
    <source>
        <dbReference type="ARBA" id="ARBA00022989"/>
    </source>
</evidence>
<dbReference type="InterPro" id="IPR032808">
    <property type="entry name" value="DoxX"/>
</dbReference>
<dbReference type="RefSeq" id="WP_091369409.1">
    <property type="nucleotide sequence ID" value="NZ_LT629740.1"/>
</dbReference>
<evidence type="ECO:0000256" key="3">
    <source>
        <dbReference type="ARBA" id="ARBA00022475"/>
    </source>
</evidence>
<evidence type="ECO:0000313" key="8">
    <source>
        <dbReference type="EMBL" id="SDS20849.1"/>
    </source>
</evidence>
<evidence type="ECO:0000256" key="7">
    <source>
        <dbReference type="SAM" id="Phobius"/>
    </source>
</evidence>
<feature type="transmembrane region" description="Helical" evidence="7">
    <location>
        <begin position="89"/>
        <end position="107"/>
    </location>
</feature>
<dbReference type="Pfam" id="PF07681">
    <property type="entry name" value="DoxX"/>
    <property type="match status" value="1"/>
</dbReference>
<protein>
    <submittedName>
        <fullName evidence="8">DoxX protein</fullName>
    </submittedName>
</protein>
<dbReference type="GO" id="GO:0005886">
    <property type="term" value="C:plasma membrane"/>
    <property type="evidence" value="ECO:0007669"/>
    <property type="project" value="UniProtKB-SubCell"/>
</dbReference>
<accession>A0A1H1QDA7</accession>
<evidence type="ECO:0000256" key="6">
    <source>
        <dbReference type="ARBA" id="ARBA00023136"/>
    </source>
</evidence>
<keyword evidence="5 7" id="KW-1133">Transmembrane helix</keyword>
<keyword evidence="9" id="KW-1185">Reference proteome</keyword>
<evidence type="ECO:0000313" key="9">
    <source>
        <dbReference type="Proteomes" id="UP000199679"/>
    </source>
</evidence>
<evidence type="ECO:0000256" key="4">
    <source>
        <dbReference type="ARBA" id="ARBA00022692"/>
    </source>
</evidence>
<dbReference type="PANTHER" id="PTHR33452">
    <property type="entry name" value="OXIDOREDUCTASE CATD-RELATED"/>
    <property type="match status" value="1"/>
</dbReference>
<name>A0A1H1QDA7_MUCMA</name>
<sequence>MKTLDKIHEWGDSHYPKWLDFVRIALGLVLIWKGIEFIFNLNVLADFLNETGLTDEIGTSVFLTLLTYLIIALHLAGGICIALGIRTRLFCLLNLPILFGAVFLVNFRENIFKPYSEFWLSLFVLLAVICFFVEGNGYLAIERGRDGM</sequence>
<keyword evidence="3" id="KW-1003">Cell membrane</keyword>
<evidence type="ECO:0000256" key="1">
    <source>
        <dbReference type="ARBA" id="ARBA00004651"/>
    </source>
</evidence>